<dbReference type="AlphaFoldDB" id="A0A3A5H9Q4"/>
<name>A0A3A5H9Q4_9ACTN</name>
<proteinExistence type="predicted"/>
<dbReference type="OrthoDB" id="3783788at2"/>
<dbReference type="EMBL" id="QYRP01000002">
    <property type="protein sequence ID" value="RJS47353.1"/>
    <property type="molecule type" value="Genomic_DNA"/>
</dbReference>
<evidence type="ECO:0000313" key="3">
    <source>
        <dbReference type="Proteomes" id="UP000276542"/>
    </source>
</evidence>
<comment type="caution">
    <text evidence="2">The sequence shown here is derived from an EMBL/GenBank/DDBJ whole genome shotgun (WGS) entry which is preliminary data.</text>
</comment>
<feature type="compositionally biased region" description="Basic residues" evidence="1">
    <location>
        <begin position="181"/>
        <end position="191"/>
    </location>
</feature>
<protein>
    <recommendedName>
        <fullName evidence="4">Lipoprotein</fullName>
    </recommendedName>
</protein>
<dbReference type="PROSITE" id="PS51257">
    <property type="entry name" value="PROKAR_LIPOPROTEIN"/>
    <property type="match status" value="1"/>
</dbReference>
<reference evidence="3" key="1">
    <citation type="submission" date="2018-09" db="EMBL/GenBank/DDBJ databases">
        <authorList>
            <person name="Zhu H."/>
        </authorList>
    </citation>
    <scope>NUCLEOTIDE SEQUENCE [LARGE SCALE GENOMIC DNA]</scope>
    <source>
        <strain evidence="3">K1W22B-1</strain>
    </source>
</reference>
<evidence type="ECO:0008006" key="4">
    <source>
        <dbReference type="Google" id="ProtNLM"/>
    </source>
</evidence>
<keyword evidence="3" id="KW-1185">Reference proteome</keyword>
<dbReference type="Proteomes" id="UP000276542">
    <property type="component" value="Unassembled WGS sequence"/>
</dbReference>
<dbReference type="RefSeq" id="WP_120061319.1">
    <property type="nucleotide sequence ID" value="NZ_QYRP01000002.1"/>
</dbReference>
<evidence type="ECO:0000256" key="1">
    <source>
        <dbReference type="SAM" id="MobiDB-lite"/>
    </source>
</evidence>
<accession>A0A3A5H9Q4</accession>
<sequence>MIGRFAGTTASLLLAGALLTGCAGQEAPEKDTGDGRLALLSGRDDHGLVQLDQVPLYDVAHGTHVVGKVHDGTLVRVVERDRMAMRVTTVEGPSLSGWVDDFYLRGQVRLVGAAPTCASTIGETAVEGGHIAIVHEVKGDRVLVESMPSETAAPLRGWVARDDVQELPPQGPKCGENPPGSKHKHNIPGQP</sequence>
<gene>
    <name evidence="2" type="ORF">D4739_14775</name>
</gene>
<evidence type="ECO:0000313" key="2">
    <source>
        <dbReference type="EMBL" id="RJS47353.1"/>
    </source>
</evidence>
<feature type="region of interest" description="Disordered" evidence="1">
    <location>
        <begin position="165"/>
        <end position="191"/>
    </location>
</feature>
<organism evidence="2 3">
    <name type="scientific">Nocardioides cavernaquae</name>
    <dbReference type="NCBI Taxonomy" id="2321396"/>
    <lineage>
        <taxon>Bacteria</taxon>
        <taxon>Bacillati</taxon>
        <taxon>Actinomycetota</taxon>
        <taxon>Actinomycetes</taxon>
        <taxon>Propionibacteriales</taxon>
        <taxon>Nocardioidaceae</taxon>
        <taxon>Nocardioides</taxon>
    </lineage>
</organism>